<proteinExistence type="predicted"/>
<dbReference type="Proteomes" id="UP001166571">
    <property type="component" value="Unassembled WGS sequence"/>
</dbReference>
<dbReference type="RefSeq" id="WP_201927740.1">
    <property type="nucleotide sequence ID" value="NZ_JAERPO010000002.1"/>
</dbReference>
<gene>
    <name evidence="2" type="ORF">K5P26_13385</name>
</gene>
<comment type="caution">
    <text evidence="2">The sequence shown here is derived from an EMBL/GenBank/DDBJ whole genome shotgun (WGS) entry which is preliminary data.</text>
</comment>
<evidence type="ECO:0000259" key="1">
    <source>
        <dbReference type="PROSITE" id="PS51186"/>
    </source>
</evidence>
<reference evidence="2" key="1">
    <citation type="submission" date="2021-08" db="EMBL/GenBank/DDBJ databases">
        <title>Sphingopyxis panaciterrulae sp. nov., isolated from the surface water of the Yellow Sea.</title>
        <authorList>
            <person name="Gao Z."/>
            <person name="Zhang D."/>
            <person name="Zhang A."/>
        </authorList>
    </citation>
    <scope>NUCLEOTIDE SEQUENCE</scope>
    <source>
        <strain evidence="2">XHP0097</strain>
    </source>
</reference>
<dbReference type="SUPFAM" id="SSF55729">
    <property type="entry name" value="Acyl-CoA N-acyltransferases (Nat)"/>
    <property type="match status" value="1"/>
</dbReference>
<name>A0ABS7MGV7_9SPHN</name>
<dbReference type="Pfam" id="PF13302">
    <property type="entry name" value="Acetyltransf_3"/>
    <property type="match status" value="1"/>
</dbReference>
<dbReference type="Gene3D" id="3.40.630.30">
    <property type="match status" value="1"/>
</dbReference>
<keyword evidence="3" id="KW-1185">Reference proteome</keyword>
<dbReference type="EMBL" id="JAILXK010000002">
    <property type="protein sequence ID" value="MBY4638133.1"/>
    <property type="molecule type" value="Genomic_DNA"/>
</dbReference>
<feature type="domain" description="N-acetyltransferase" evidence="1">
    <location>
        <begin position="24"/>
        <end position="189"/>
    </location>
</feature>
<dbReference type="InterPro" id="IPR000182">
    <property type="entry name" value="GNAT_dom"/>
</dbReference>
<evidence type="ECO:0000313" key="3">
    <source>
        <dbReference type="Proteomes" id="UP001166571"/>
    </source>
</evidence>
<organism evidence="2 3">
    <name type="scientific">Sphingopyxis jiangsuensis</name>
    <dbReference type="NCBI Taxonomy" id="2871171"/>
    <lineage>
        <taxon>Bacteria</taxon>
        <taxon>Pseudomonadati</taxon>
        <taxon>Pseudomonadota</taxon>
        <taxon>Alphaproteobacteria</taxon>
        <taxon>Sphingomonadales</taxon>
        <taxon>Sphingomonadaceae</taxon>
        <taxon>Sphingopyxis</taxon>
    </lineage>
</organism>
<accession>A0ABS7MGV7</accession>
<dbReference type="InterPro" id="IPR016181">
    <property type="entry name" value="Acyl_CoA_acyltransferase"/>
</dbReference>
<protein>
    <submittedName>
        <fullName evidence="2">GNAT family N-acetyltransferase</fullName>
    </submittedName>
</protein>
<evidence type="ECO:0000313" key="2">
    <source>
        <dbReference type="EMBL" id="MBY4638133.1"/>
    </source>
</evidence>
<dbReference type="PROSITE" id="PS51186">
    <property type="entry name" value="GNAT"/>
    <property type="match status" value="1"/>
</dbReference>
<sequence length="204" mass="21555">MTGTTATRMCDIRIDSALNDGTRVQLRCITPADEPRIRAAIAELSAQSRYLRFFTPTPELPSAVTRRLAAVDGHDHIGWGAICVDCDDWPAIGAVHAVRHADGACDGEFSVAVVDAFHGKGVARMLTAALLIQCLAEDLVSLDVHMLSENDAARRLVKSLGATWKSESAGVAEYRLDVASGLASLRSDPGAGGVEDVFAALAAL</sequence>